<feature type="domain" description="PPM-type phosphatase" evidence="1">
    <location>
        <begin position="4"/>
        <end position="241"/>
    </location>
</feature>
<dbReference type="SUPFAM" id="SSF81606">
    <property type="entry name" value="PP2C-like"/>
    <property type="match status" value="1"/>
</dbReference>
<dbReference type="SMART" id="SM00331">
    <property type="entry name" value="PP2C_SIG"/>
    <property type="match status" value="1"/>
</dbReference>
<dbReference type="SMART" id="SM00332">
    <property type="entry name" value="PP2Cc"/>
    <property type="match status" value="1"/>
</dbReference>
<dbReference type="CDD" id="cd00143">
    <property type="entry name" value="PP2Cc"/>
    <property type="match status" value="1"/>
</dbReference>
<keyword evidence="3" id="KW-1185">Reference proteome</keyword>
<gene>
    <name evidence="2" type="ORF">GTO91_08905</name>
</gene>
<dbReference type="AlphaFoldDB" id="A0A845L4P9"/>
<proteinExistence type="predicted"/>
<name>A0A845L4P9_9FIRM</name>
<dbReference type="InterPro" id="IPR001932">
    <property type="entry name" value="PPM-type_phosphatase-like_dom"/>
</dbReference>
<reference evidence="2 3" key="1">
    <citation type="submission" date="2020-01" db="EMBL/GenBank/DDBJ databases">
        <title>Whole-genome sequence of Heliobacterium undosum DSM 13378.</title>
        <authorList>
            <person name="Kyndt J.A."/>
            <person name="Meyer T.E."/>
        </authorList>
    </citation>
    <scope>NUCLEOTIDE SEQUENCE [LARGE SCALE GENOMIC DNA]</scope>
    <source>
        <strain evidence="2 3">DSM 13378</strain>
    </source>
</reference>
<accession>A0A845L4P9</accession>
<dbReference type="OrthoDB" id="9801841at2"/>
<dbReference type="EMBL" id="WXEY01000007">
    <property type="protein sequence ID" value="MZP29824.1"/>
    <property type="molecule type" value="Genomic_DNA"/>
</dbReference>
<comment type="caution">
    <text evidence="2">The sequence shown here is derived from an EMBL/GenBank/DDBJ whole genome shotgun (WGS) entry which is preliminary data.</text>
</comment>
<dbReference type="Gene3D" id="3.60.40.10">
    <property type="entry name" value="PPM-type phosphatase domain"/>
    <property type="match status" value="1"/>
</dbReference>
<dbReference type="Proteomes" id="UP000463470">
    <property type="component" value="Unassembled WGS sequence"/>
</dbReference>
<organism evidence="2 3">
    <name type="scientific">Heliomicrobium undosum</name>
    <dbReference type="NCBI Taxonomy" id="121734"/>
    <lineage>
        <taxon>Bacteria</taxon>
        <taxon>Bacillati</taxon>
        <taxon>Bacillota</taxon>
        <taxon>Clostridia</taxon>
        <taxon>Eubacteriales</taxon>
        <taxon>Heliobacteriaceae</taxon>
        <taxon>Heliomicrobium</taxon>
    </lineage>
</organism>
<evidence type="ECO:0000259" key="1">
    <source>
        <dbReference type="PROSITE" id="PS51746"/>
    </source>
</evidence>
<dbReference type="PROSITE" id="PS51746">
    <property type="entry name" value="PPM_2"/>
    <property type="match status" value="1"/>
</dbReference>
<evidence type="ECO:0000313" key="2">
    <source>
        <dbReference type="EMBL" id="MZP29824.1"/>
    </source>
</evidence>
<sequence length="245" mass="27125">MNLITAFLSEKGGRKVNQDACGYRDLPKGGCWLIADGLGGHRGGEIAASIAVETILGAVPRQREFAPSVLEAMAALAQREIWARQQADREMASMRTTVVILWIQGEQALWAHIGDSRLYCFRRGALISQTIDHSVPQAMVAAGEISSDEIRGHEDRNRLLRVLGQKEEVRLALGGLDGPLLAGDVFLLCTDGLWEHVTELEMEILLSKSADPREWLDRLHMRVVEQGRDDRDNCSALAVFVEREA</sequence>
<dbReference type="InterPro" id="IPR036457">
    <property type="entry name" value="PPM-type-like_dom_sf"/>
</dbReference>
<protein>
    <submittedName>
        <fullName evidence="2">Serine/threonine-protein phosphatase</fullName>
    </submittedName>
</protein>
<dbReference type="RefSeq" id="WP_161257979.1">
    <property type="nucleotide sequence ID" value="NZ_WXEY01000007.1"/>
</dbReference>
<evidence type="ECO:0000313" key="3">
    <source>
        <dbReference type="Proteomes" id="UP000463470"/>
    </source>
</evidence>
<dbReference type="Pfam" id="PF13672">
    <property type="entry name" value="PP2C_2"/>
    <property type="match status" value="1"/>
</dbReference>